<dbReference type="Gene3D" id="1.10.357.10">
    <property type="entry name" value="Tetracycline Repressor, domain 2"/>
    <property type="match status" value="1"/>
</dbReference>
<evidence type="ECO:0000313" key="5">
    <source>
        <dbReference type="Proteomes" id="UP001193748"/>
    </source>
</evidence>
<dbReference type="PROSITE" id="PS50977">
    <property type="entry name" value="HTH_TETR_2"/>
    <property type="match status" value="1"/>
</dbReference>
<dbReference type="EMBL" id="JABSWW010000001">
    <property type="protein sequence ID" value="NRT87178.1"/>
    <property type="molecule type" value="Genomic_DNA"/>
</dbReference>
<dbReference type="PANTHER" id="PTHR43479:SF11">
    <property type="entry name" value="ACREF_ENVCD OPERON REPRESSOR-RELATED"/>
    <property type="match status" value="1"/>
</dbReference>
<dbReference type="PANTHER" id="PTHR43479">
    <property type="entry name" value="ACREF/ENVCD OPERON REPRESSOR-RELATED"/>
    <property type="match status" value="1"/>
</dbReference>
<dbReference type="Proteomes" id="UP001193748">
    <property type="component" value="Unassembled WGS sequence"/>
</dbReference>
<dbReference type="Pfam" id="PF21303">
    <property type="entry name" value="TetR_C_39"/>
    <property type="match status" value="1"/>
</dbReference>
<proteinExistence type="predicted"/>
<dbReference type="Pfam" id="PF00440">
    <property type="entry name" value="TetR_N"/>
    <property type="match status" value="1"/>
</dbReference>
<accession>A0AAX0AW46</accession>
<keyword evidence="1 2" id="KW-0238">DNA-binding</keyword>
<dbReference type="RefSeq" id="WP_173710267.1">
    <property type="nucleotide sequence ID" value="NZ_JABSWW010000001.1"/>
</dbReference>
<reference evidence="4" key="1">
    <citation type="submission" date="2020-05" db="EMBL/GenBank/DDBJ databases">
        <authorList>
            <person name="Brown S."/>
            <person name="Huntemann M."/>
            <person name="Clum A."/>
            <person name="Spunde A."/>
            <person name="Palaniappan K."/>
            <person name="Ritter S."/>
            <person name="Mikhailova N."/>
            <person name="Chen I.-M."/>
            <person name="Stamatis D."/>
            <person name="Reddy T."/>
            <person name="O'Malley R."/>
            <person name="Daum C."/>
            <person name="Shapiro N."/>
            <person name="Ivanova N."/>
            <person name="Kyrpides N."/>
            <person name="Woyke T."/>
        </authorList>
    </citation>
    <scope>NUCLEOTIDE SEQUENCE</scope>
    <source>
        <strain evidence="4">DJ080</strain>
    </source>
</reference>
<dbReference type="GO" id="GO:0003677">
    <property type="term" value="F:DNA binding"/>
    <property type="evidence" value="ECO:0007669"/>
    <property type="project" value="UniProtKB-UniRule"/>
</dbReference>
<organism evidence="4 5">
    <name type="scientific">Clostridium beijerinckii</name>
    <name type="common">Clostridium MP</name>
    <dbReference type="NCBI Taxonomy" id="1520"/>
    <lineage>
        <taxon>Bacteria</taxon>
        <taxon>Bacillati</taxon>
        <taxon>Bacillota</taxon>
        <taxon>Clostridia</taxon>
        <taxon>Eubacteriales</taxon>
        <taxon>Clostridiaceae</taxon>
        <taxon>Clostridium</taxon>
    </lineage>
</organism>
<evidence type="ECO:0000313" key="4">
    <source>
        <dbReference type="EMBL" id="NRT87178.1"/>
    </source>
</evidence>
<dbReference type="InterPro" id="IPR001647">
    <property type="entry name" value="HTH_TetR"/>
</dbReference>
<dbReference type="PRINTS" id="PR00455">
    <property type="entry name" value="HTHTETR"/>
</dbReference>
<evidence type="ECO:0000256" key="1">
    <source>
        <dbReference type="ARBA" id="ARBA00023125"/>
    </source>
</evidence>
<dbReference type="SUPFAM" id="SSF46689">
    <property type="entry name" value="Homeodomain-like"/>
    <property type="match status" value="1"/>
</dbReference>
<feature type="domain" description="HTH tetR-type" evidence="3">
    <location>
        <begin position="9"/>
        <end position="69"/>
    </location>
</feature>
<name>A0AAX0AW46_CLOBE</name>
<dbReference type="AlphaFoldDB" id="A0AAX0AW46"/>
<sequence length="213" mass="24294">MVRVIKDPEERKNDILTAAMELFKEKGYGKTAVSDIVKAAGIAQGTFYIYYKNKEDVFISVIENTREKIIQQLIDVQKRNDLNAVEKMNLIIKHEFNINRTQDDLILQLHLEKNSGIHLQFIINTIHKLVPIYTSVIEQGVKEGLFDIKYPKEAAEYMLVATKFLFDPGIFSTNLEELQIKAKAAEDISERILGASKNSLKSPNIMHLLKGES</sequence>
<feature type="DNA-binding region" description="H-T-H motif" evidence="2">
    <location>
        <begin position="32"/>
        <end position="51"/>
    </location>
</feature>
<dbReference type="InterPro" id="IPR049149">
    <property type="entry name" value="TetR/AcrR_C"/>
</dbReference>
<evidence type="ECO:0000259" key="3">
    <source>
        <dbReference type="PROSITE" id="PS50977"/>
    </source>
</evidence>
<dbReference type="InterPro" id="IPR050624">
    <property type="entry name" value="HTH-type_Tx_Regulator"/>
</dbReference>
<evidence type="ECO:0000256" key="2">
    <source>
        <dbReference type="PROSITE-ProRule" id="PRU00335"/>
    </source>
</evidence>
<reference evidence="4" key="2">
    <citation type="journal article" date="2022" name="Nat. Biotechnol.">
        <title>Carbon-negative production of acetone and isopropanol by gas fermentation at industrial pilot scale.</title>
        <authorList>
            <person name="Liew F.E."/>
            <person name="Nogle R."/>
            <person name="Abdalla T."/>
            <person name="Rasor B.J."/>
            <person name="Canter C."/>
            <person name="Jensen R.O."/>
            <person name="Wang L."/>
            <person name="Strutz J."/>
            <person name="Chirania P."/>
            <person name="De Tissera S."/>
            <person name="Mueller A.P."/>
            <person name="Ruan Z."/>
            <person name="Gao A."/>
            <person name="Tran L."/>
            <person name="Engle N.L."/>
            <person name="Bromley J.C."/>
            <person name="Daniell J."/>
            <person name="Conrado R."/>
            <person name="Tschaplinski T.J."/>
            <person name="Giannone R.J."/>
            <person name="Hettich R.L."/>
            <person name="Karim A.S."/>
            <person name="Simpson S.D."/>
            <person name="Brown S.D."/>
            <person name="Leang C."/>
            <person name="Jewett M.C."/>
            <person name="Kopke M."/>
        </authorList>
    </citation>
    <scope>NUCLEOTIDE SEQUENCE</scope>
    <source>
        <strain evidence="4">DJ080</strain>
    </source>
</reference>
<dbReference type="InterPro" id="IPR009057">
    <property type="entry name" value="Homeodomain-like_sf"/>
</dbReference>
<comment type="caution">
    <text evidence="4">The sequence shown here is derived from an EMBL/GenBank/DDBJ whole genome shotgun (WGS) entry which is preliminary data.</text>
</comment>
<protein>
    <submittedName>
        <fullName evidence="4">AcrR family transcriptional regulator</fullName>
    </submittedName>
</protein>
<gene>
    <name evidence="4" type="ORF">B0H41_000857</name>
</gene>